<dbReference type="EMBL" id="CP042997">
    <property type="protein sequence ID" value="QEH31967.1"/>
    <property type="molecule type" value="Genomic_DNA"/>
</dbReference>
<proteinExistence type="predicted"/>
<evidence type="ECO:0000313" key="2">
    <source>
        <dbReference type="Proteomes" id="UP000324233"/>
    </source>
</evidence>
<gene>
    <name evidence="1" type="ORF">OJF2_04340</name>
</gene>
<reference evidence="1 2" key="1">
    <citation type="submission" date="2019-08" db="EMBL/GenBank/DDBJ databases">
        <title>Deep-cultivation of Planctomycetes and their phenomic and genomic characterization uncovers novel biology.</title>
        <authorList>
            <person name="Wiegand S."/>
            <person name="Jogler M."/>
            <person name="Boedeker C."/>
            <person name="Pinto D."/>
            <person name="Vollmers J."/>
            <person name="Rivas-Marin E."/>
            <person name="Kohn T."/>
            <person name="Peeters S.H."/>
            <person name="Heuer A."/>
            <person name="Rast P."/>
            <person name="Oberbeckmann S."/>
            <person name="Bunk B."/>
            <person name="Jeske O."/>
            <person name="Meyerdierks A."/>
            <person name="Storesund J.E."/>
            <person name="Kallscheuer N."/>
            <person name="Luecker S."/>
            <person name="Lage O.M."/>
            <person name="Pohl T."/>
            <person name="Merkel B.J."/>
            <person name="Hornburger P."/>
            <person name="Mueller R.-W."/>
            <person name="Bruemmer F."/>
            <person name="Labrenz M."/>
            <person name="Spormann A.M."/>
            <person name="Op den Camp H."/>
            <person name="Overmann J."/>
            <person name="Amann R."/>
            <person name="Jetten M.S.M."/>
            <person name="Mascher T."/>
            <person name="Medema M.H."/>
            <person name="Devos D.P."/>
            <person name="Kaster A.-K."/>
            <person name="Ovreas L."/>
            <person name="Rohde M."/>
            <person name="Galperin M.Y."/>
            <person name="Jogler C."/>
        </authorList>
    </citation>
    <scope>NUCLEOTIDE SEQUENCE [LARGE SCALE GENOMIC DNA]</scope>
    <source>
        <strain evidence="1 2">OJF2</strain>
    </source>
</reference>
<keyword evidence="2" id="KW-1185">Reference proteome</keyword>
<organism evidence="1 2">
    <name type="scientific">Aquisphaera giovannonii</name>
    <dbReference type="NCBI Taxonomy" id="406548"/>
    <lineage>
        <taxon>Bacteria</taxon>
        <taxon>Pseudomonadati</taxon>
        <taxon>Planctomycetota</taxon>
        <taxon>Planctomycetia</taxon>
        <taxon>Isosphaerales</taxon>
        <taxon>Isosphaeraceae</taxon>
        <taxon>Aquisphaera</taxon>
    </lineage>
</organism>
<dbReference type="OrthoDB" id="9898929at2"/>
<name>A0A5B9VVK8_9BACT</name>
<evidence type="ECO:0000313" key="1">
    <source>
        <dbReference type="EMBL" id="QEH31967.1"/>
    </source>
</evidence>
<dbReference type="AlphaFoldDB" id="A0A5B9VVK8"/>
<protein>
    <submittedName>
        <fullName evidence="1">Uncharacterized protein</fullName>
    </submittedName>
</protein>
<sequence>MPILERLYNLEVEFHRQFRAASVDPAEAWSIHTSYALQNGYEPLIRSVGIVDAAMLNSLKERMVRGHDPRDVHAAYQSLRRLIAVA</sequence>
<accession>A0A5B9VVK8</accession>
<dbReference type="RefSeq" id="WP_148590803.1">
    <property type="nucleotide sequence ID" value="NZ_CP042997.1"/>
</dbReference>
<dbReference type="KEGG" id="agv:OJF2_04340"/>
<dbReference type="Proteomes" id="UP000324233">
    <property type="component" value="Chromosome"/>
</dbReference>